<gene>
    <name evidence="2" type="ORF">GCM10025778_01350</name>
</gene>
<comment type="caution">
    <text evidence="2">The sequence shown here is derived from an EMBL/GenBank/DDBJ whole genome shotgun (WGS) entry which is preliminary data.</text>
</comment>
<evidence type="ECO:0000256" key="1">
    <source>
        <dbReference type="SAM" id="Phobius"/>
    </source>
</evidence>
<keyword evidence="1" id="KW-0812">Transmembrane</keyword>
<evidence type="ECO:0000313" key="3">
    <source>
        <dbReference type="Proteomes" id="UP001501257"/>
    </source>
</evidence>
<keyword evidence="3" id="KW-1185">Reference proteome</keyword>
<dbReference type="EMBL" id="BAABLK010000004">
    <property type="protein sequence ID" value="GAA5225605.1"/>
    <property type="molecule type" value="Genomic_DNA"/>
</dbReference>
<organism evidence="2 3">
    <name type="scientific">Paeniglutamicibacter antarcticus</name>
    <dbReference type="NCBI Taxonomy" id="494023"/>
    <lineage>
        <taxon>Bacteria</taxon>
        <taxon>Bacillati</taxon>
        <taxon>Actinomycetota</taxon>
        <taxon>Actinomycetes</taxon>
        <taxon>Micrococcales</taxon>
        <taxon>Micrococcaceae</taxon>
        <taxon>Paeniglutamicibacter</taxon>
    </lineage>
</organism>
<reference evidence="3" key="1">
    <citation type="journal article" date="2019" name="Int. J. Syst. Evol. Microbiol.">
        <title>The Global Catalogue of Microorganisms (GCM) 10K type strain sequencing project: providing services to taxonomists for standard genome sequencing and annotation.</title>
        <authorList>
            <consortium name="The Broad Institute Genomics Platform"/>
            <consortium name="The Broad Institute Genome Sequencing Center for Infectious Disease"/>
            <person name="Wu L."/>
            <person name="Ma J."/>
        </authorList>
    </citation>
    <scope>NUCLEOTIDE SEQUENCE [LARGE SCALE GENOMIC DNA]</scope>
    <source>
        <strain evidence="3">JCM 18952</strain>
    </source>
</reference>
<dbReference type="Proteomes" id="UP001501257">
    <property type="component" value="Unassembled WGS sequence"/>
</dbReference>
<evidence type="ECO:0000313" key="2">
    <source>
        <dbReference type="EMBL" id="GAA5225605.1"/>
    </source>
</evidence>
<keyword evidence="1" id="KW-1133">Transmembrane helix</keyword>
<feature type="transmembrane region" description="Helical" evidence="1">
    <location>
        <begin position="61"/>
        <end position="83"/>
    </location>
</feature>
<sequence length="205" mass="21750">MKHTAGTLNRTCLAILGILILATGVLGLLQAAGILQAIAQTPEPEAKVVSGELHPFFAQTWVVALMLVIGVVFGVLALAWMIAQVPRRNLSEKYRLHLDTTQGRTTCEPSVLASAIVEQINGLPGVVTSSALLRGTADQPDLDLKVTVNDGADIRELLRKLEGSIPADVSTALESPIQRCRLELDVSAHTQQSGAVVHSTGTVLH</sequence>
<name>A0ABP9TJN0_9MICC</name>
<protein>
    <recommendedName>
        <fullName evidence="4">Alkaline shock response membrane anchor protein AmaP</fullName>
    </recommendedName>
</protein>
<keyword evidence="1" id="KW-0472">Membrane</keyword>
<evidence type="ECO:0008006" key="4">
    <source>
        <dbReference type="Google" id="ProtNLM"/>
    </source>
</evidence>
<dbReference type="RefSeq" id="WP_210100522.1">
    <property type="nucleotide sequence ID" value="NZ_BAABLK010000004.1"/>
</dbReference>
<proteinExistence type="predicted"/>
<accession>A0ABP9TJN0</accession>